<sequence length="221" mass="24638">MKILIDAGHGYNTPGKRSPDGMREYEFNRVVASYAKSLLEKFDDVTVYFSHSDTKDVSLQERTNKANRLDVDCFVSIHANAYGTGWNSVSGIETYVYTTKPTVATSLAEKVQKNLIVATGRTDRGVKTGTFHVLKATAMPAIIVECGFMTNKEEVQLLRSDVYRRTCAEAIVKGIQSQFKLKDKLEMTYTVLAGPFPEKTTASELVERLKKDGYQATIISE</sequence>
<dbReference type="GO" id="GO:0008745">
    <property type="term" value="F:N-acetylmuramoyl-L-alanine amidase activity"/>
    <property type="evidence" value="ECO:0007669"/>
    <property type="project" value="InterPro"/>
</dbReference>
<dbReference type="Pfam" id="PF01520">
    <property type="entry name" value="Amidase_3"/>
    <property type="match status" value="1"/>
</dbReference>
<accession>A0A3S0J1Z4</accession>
<dbReference type="PROSITE" id="PS51724">
    <property type="entry name" value="SPOR"/>
    <property type="match status" value="1"/>
</dbReference>
<evidence type="ECO:0000256" key="1">
    <source>
        <dbReference type="ARBA" id="ARBA00022801"/>
    </source>
</evidence>
<dbReference type="InterPro" id="IPR002508">
    <property type="entry name" value="MurNAc-LAA_cat"/>
</dbReference>
<dbReference type="OrthoDB" id="9763643at2"/>
<dbReference type="PANTHER" id="PTHR30404">
    <property type="entry name" value="N-ACETYLMURAMOYL-L-ALANINE AMIDASE"/>
    <property type="match status" value="1"/>
</dbReference>
<dbReference type="PANTHER" id="PTHR30404:SF0">
    <property type="entry name" value="N-ACETYLMURAMOYL-L-ALANINE AMIDASE AMIC"/>
    <property type="match status" value="1"/>
</dbReference>
<keyword evidence="4" id="KW-1185">Reference proteome</keyword>
<dbReference type="SMART" id="SM00646">
    <property type="entry name" value="Ami_3"/>
    <property type="match status" value="1"/>
</dbReference>
<comment type="caution">
    <text evidence="3">The sequence shown here is derived from an EMBL/GenBank/DDBJ whole genome shotgun (WGS) entry which is preliminary data.</text>
</comment>
<evidence type="ECO:0000259" key="2">
    <source>
        <dbReference type="PROSITE" id="PS51724"/>
    </source>
</evidence>
<dbReference type="GO" id="GO:0042834">
    <property type="term" value="F:peptidoglycan binding"/>
    <property type="evidence" value="ECO:0007669"/>
    <property type="project" value="InterPro"/>
</dbReference>
<dbReference type="Gene3D" id="3.40.630.40">
    <property type="entry name" value="Zn-dependent exopeptidases"/>
    <property type="match status" value="1"/>
</dbReference>
<evidence type="ECO:0000313" key="3">
    <source>
        <dbReference type="EMBL" id="RTR36277.1"/>
    </source>
</evidence>
<gene>
    <name evidence="3" type="ORF">EKG37_01590</name>
</gene>
<name>A0A3S0J1Z4_9BACI</name>
<dbReference type="GO" id="GO:0030288">
    <property type="term" value="C:outer membrane-bounded periplasmic space"/>
    <property type="evidence" value="ECO:0007669"/>
    <property type="project" value="TreeGrafter"/>
</dbReference>
<reference evidence="3 4" key="1">
    <citation type="submission" date="2018-12" db="EMBL/GenBank/DDBJ databases">
        <title>Bacillus yapensis draft genome sequence.</title>
        <authorList>
            <person name="Yu L."/>
            <person name="Xu X."/>
            <person name="Tang X."/>
        </authorList>
    </citation>
    <scope>NUCLEOTIDE SEQUENCE [LARGE SCALE GENOMIC DNA]</scope>
    <source>
        <strain evidence="3 4">XXST-01</strain>
    </source>
</reference>
<dbReference type="AlphaFoldDB" id="A0A3S0J1Z4"/>
<dbReference type="GO" id="GO:0009253">
    <property type="term" value="P:peptidoglycan catabolic process"/>
    <property type="evidence" value="ECO:0007669"/>
    <property type="project" value="InterPro"/>
</dbReference>
<proteinExistence type="predicted"/>
<dbReference type="InterPro" id="IPR007730">
    <property type="entry name" value="SPOR-like_dom"/>
</dbReference>
<feature type="domain" description="SPOR" evidence="2">
    <location>
        <begin position="136"/>
        <end position="221"/>
    </location>
</feature>
<evidence type="ECO:0000313" key="4">
    <source>
        <dbReference type="Proteomes" id="UP000271374"/>
    </source>
</evidence>
<dbReference type="InterPro" id="IPR050695">
    <property type="entry name" value="N-acetylmuramoyl_amidase_3"/>
</dbReference>
<dbReference type="RefSeq" id="WP_126405484.1">
    <property type="nucleotide sequence ID" value="NZ_RXNT01000001.1"/>
</dbReference>
<organism evidence="3 4">
    <name type="scientific">Bacillus yapensis</name>
    <dbReference type="NCBI Taxonomy" id="2492960"/>
    <lineage>
        <taxon>Bacteria</taxon>
        <taxon>Bacillati</taxon>
        <taxon>Bacillota</taxon>
        <taxon>Bacilli</taxon>
        <taxon>Bacillales</taxon>
        <taxon>Bacillaceae</taxon>
        <taxon>Bacillus</taxon>
    </lineage>
</organism>
<dbReference type="SUPFAM" id="SSF53187">
    <property type="entry name" value="Zn-dependent exopeptidases"/>
    <property type="match status" value="1"/>
</dbReference>
<keyword evidence="1" id="KW-0378">Hydrolase</keyword>
<dbReference type="CDD" id="cd02696">
    <property type="entry name" value="MurNAc-LAA"/>
    <property type="match status" value="1"/>
</dbReference>
<dbReference type="EMBL" id="RXNT01000001">
    <property type="protein sequence ID" value="RTR36277.1"/>
    <property type="molecule type" value="Genomic_DNA"/>
</dbReference>
<protein>
    <submittedName>
        <fullName evidence="3">N-acetylmuramoyl-L-alanine amidase</fullName>
    </submittedName>
</protein>
<dbReference type="Proteomes" id="UP000271374">
    <property type="component" value="Unassembled WGS sequence"/>
</dbReference>